<gene>
    <name evidence="2" type="ORF">LARI1_G005961</name>
</gene>
<dbReference type="OrthoDB" id="5586401at2759"/>
<accession>A0A8T9B654</accession>
<dbReference type="Proteomes" id="UP000469559">
    <property type="component" value="Unassembled WGS sequence"/>
</dbReference>
<sequence length="88" mass="10291">MSKSESDTKQAAAVEDDDEPDDCIMQGQADLQYRLRGGEYKDERLLLREEGLEVMQKRGEKVGFFELELFRQCWKQQQNDKRTGMKDA</sequence>
<proteinExistence type="predicted"/>
<evidence type="ECO:0000256" key="1">
    <source>
        <dbReference type="SAM" id="MobiDB-lite"/>
    </source>
</evidence>
<evidence type="ECO:0000313" key="2">
    <source>
        <dbReference type="EMBL" id="TVY14029.1"/>
    </source>
</evidence>
<reference evidence="2 3" key="1">
    <citation type="submission" date="2018-05" db="EMBL/GenBank/DDBJ databases">
        <title>Whole genome sequencing for identification of molecular markers to develop diagnostic detection tools for the regulated plant pathogen Lachnellula willkommii.</title>
        <authorList>
            <person name="Giroux E."/>
            <person name="Bilodeau G."/>
        </authorList>
    </citation>
    <scope>NUCLEOTIDE SEQUENCE [LARGE SCALE GENOMIC DNA]</scope>
    <source>
        <strain evidence="2 3">CBS 203.66</strain>
    </source>
</reference>
<keyword evidence="3" id="KW-1185">Reference proteome</keyword>
<comment type="caution">
    <text evidence="2">The sequence shown here is derived from an EMBL/GenBank/DDBJ whole genome shotgun (WGS) entry which is preliminary data.</text>
</comment>
<dbReference type="AlphaFoldDB" id="A0A8T9B654"/>
<evidence type="ECO:0000313" key="3">
    <source>
        <dbReference type="Proteomes" id="UP000469559"/>
    </source>
</evidence>
<feature type="region of interest" description="Disordered" evidence="1">
    <location>
        <begin position="1"/>
        <end position="23"/>
    </location>
</feature>
<organism evidence="2 3">
    <name type="scientific">Lachnellula arida</name>
    <dbReference type="NCBI Taxonomy" id="1316785"/>
    <lineage>
        <taxon>Eukaryota</taxon>
        <taxon>Fungi</taxon>
        <taxon>Dikarya</taxon>
        <taxon>Ascomycota</taxon>
        <taxon>Pezizomycotina</taxon>
        <taxon>Leotiomycetes</taxon>
        <taxon>Helotiales</taxon>
        <taxon>Lachnaceae</taxon>
        <taxon>Lachnellula</taxon>
    </lineage>
</organism>
<dbReference type="EMBL" id="QGMF01000783">
    <property type="protein sequence ID" value="TVY14029.1"/>
    <property type="molecule type" value="Genomic_DNA"/>
</dbReference>
<protein>
    <submittedName>
        <fullName evidence="2">Uncharacterized protein</fullName>
    </submittedName>
</protein>
<name>A0A8T9B654_9HELO</name>